<accession>A0A7R6PF88</accession>
<dbReference type="KEGG" id="njp:NEJAP_3541"/>
<evidence type="ECO:0000313" key="1">
    <source>
        <dbReference type="EMBL" id="BBB31479.1"/>
    </source>
</evidence>
<dbReference type="Proteomes" id="UP000595332">
    <property type="component" value="Chromosome"/>
</dbReference>
<proteinExistence type="predicted"/>
<reference evidence="1 2" key="1">
    <citation type="journal article" date="2008" name="Int. J. Syst. Evol. Microbiol.">
        <title>Neptunomonas japonica sp. nov., an Osedax japonicus symbiont-like bacterium isolated from sediment adjacent to sperm whale carcasses off Kagoshima, Japan.</title>
        <authorList>
            <person name="Miyazaki M."/>
            <person name="Nogi Y."/>
            <person name="Fujiwara Y."/>
            <person name="Kawato M."/>
            <person name="Kubokawa K."/>
            <person name="Horikoshi K."/>
        </authorList>
    </citation>
    <scope>NUCLEOTIDE SEQUENCE [LARGE SCALE GENOMIC DNA]</scope>
    <source>
        <strain evidence="1 2">JAMM 1380</strain>
    </source>
</reference>
<dbReference type="Gene3D" id="3.10.450.430">
    <property type="entry name" value="Protein of unknown function DUF2787"/>
    <property type="match status" value="1"/>
</dbReference>
<dbReference type="InterPro" id="IPR021248">
    <property type="entry name" value="DUF2787"/>
</dbReference>
<evidence type="ECO:0008006" key="3">
    <source>
        <dbReference type="Google" id="ProtNLM"/>
    </source>
</evidence>
<dbReference type="PANTHER" id="PTHR38978:SF2">
    <property type="entry name" value="DUF2787 DOMAIN-CONTAINING PROTEIN"/>
    <property type="match status" value="1"/>
</dbReference>
<dbReference type="Pfam" id="PF10980">
    <property type="entry name" value="DUF2787"/>
    <property type="match status" value="1"/>
</dbReference>
<dbReference type="EMBL" id="AP014546">
    <property type="protein sequence ID" value="BBB31479.1"/>
    <property type="molecule type" value="Genomic_DNA"/>
</dbReference>
<dbReference type="RefSeq" id="WP_201348546.1">
    <property type="nucleotide sequence ID" value="NZ_AP014546.1"/>
</dbReference>
<sequence>MTIKTKTTAFPVGEKLVKALVSALSEAGDYPHRSVTINFRDPDYSAERGGYRPVEIRISDIGEITYITEFTYFGQGAYAELAKATDFDFGERIYSNEYRSYPITDRGVEEFYRLWESNFCAYIEMGVFKVQISAEEFA</sequence>
<keyword evidence="2" id="KW-1185">Reference proteome</keyword>
<gene>
    <name evidence="1" type="ORF">NEJAP_3541</name>
</gene>
<organism evidence="1 2">
    <name type="scientific">Neptunomonas japonica JAMM 1380</name>
    <dbReference type="NCBI Taxonomy" id="1441457"/>
    <lineage>
        <taxon>Bacteria</taxon>
        <taxon>Pseudomonadati</taxon>
        <taxon>Pseudomonadota</taxon>
        <taxon>Gammaproteobacteria</taxon>
        <taxon>Oceanospirillales</taxon>
        <taxon>Oceanospirillaceae</taxon>
        <taxon>Neptunomonas</taxon>
    </lineage>
</organism>
<evidence type="ECO:0000313" key="2">
    <source>
        <dbReference type="Proteomes" id="UP000595332"/>
    </source>
</evidence>
<protein>
    <recommendedName>
        <fullName evidence="3">DUF2787 domain-containing protein</fullName>
    </recommendedName>
</protein>
<name>A0A7R6PF88_9GAMM</name>
<dbReference type="AlphaFoldDB" id="A0A7R6PF88"/>
<dbReference type="PANTHER" id="PTHR38978">
    <property type="entry name" value="DUF2787 DOMAIN-CONTAINING PROTEIN"/>
    <property type="match status" value="1"/>
</dbReference>